<dbReference type="Pfam" id="PF01467">
    <property type="entry name" value="CTP_transf_like"/>
    <property type="match status" value="1"/>
</dbReference>
<evidence type="ECO:0000256" key="4">
    <source>
        <dbReference type="ARBA" id="ARBA00022642"/>
    </source>
</evidence>
<dbReference type="GO" id="GO:0009435">
    <property type="term" value="P:NAD+ biosynthetic process"/>
    <property type="evidence" value="ECO:0007669"/>
    <property type="project" value="UniProtKB-UniRule"/>
</dbReference>
<dbReference type="InterPro" id="IPR005248">
    <property type="entry name" value="NadD/NMNAT"/>
</dbReference>
<evidence type="ECO:0000256" key="2">
    <source>
        <dbReference type="ARBA" id="ARBA00005019"/>
    </source>
</evidence>
<evidence type="ECO:0000256" key="6">
    <source>
        <dbReference type="ARBA" id="ARBA00022695"/>
    </source>
</evidence>
<dbReference type="Proteomes" id="UP000290191">
    <property type="component" value="Unassembled WGS sequence"/>
</dbReference>
<keyword evidence="14" id="KW-1185">Reference proteome</keyword>
<comment type="catalytic activity">
    <reaction evidence="10 11">
        <text>nicotinate beta-D-ribonucleotide + ATP + H(+) = deamido-NAD(+) + diphosphate</text>
        <dbReference type="Rhea" id="RHEA:22860"/>
        <dbReference type="ChEBI" id="CHEBI:15378"/>
        <dbReference type="ChEBI" id="CHEBI:30616"/>
        <dbReference type="ChEBI" id="CHEBI:33019"/>
        <dbReference type="ChEBI" id="CHEBI:57502"/>
        <dbReference type="ChEBI" id="CHEBI:58437"/>
        <dbReference type="EC" id="2.7.7.18"/>
    </reaction>
</comment>
<dbReference type="GO" id="GO:0004515">
    <property type="term" value="F:nicotinate-nucleotide adenylyltransferase activity"/>
    <property type="evidence" value="ECO:0007669"/>
    <property type="project" value="UniProtKB-UniRule"/>
</dbReference>
<dbReference type="InterPro" id="IPR014729">
    <property type="entry name" value="Rossmann-like_a/b/a_fold"/>
</dbReference>
<dbReference type="InterPro" id="IPR004821">
    <property type="entry name" value="Cyt_trans-like"/>
</dbReference>
<evidence type="ECO:0000313" key="13">
    <source>
        <dbReference type="EMBL" id="RXJ64197.1"/>
    </source>
</evidence>
<dbReference type="RefSeq" id="WP_129081511.1">
    <property type="nucleotide sequence ID" value="NZ_CP041070.1"/>
</dbReference>
<name>A0A4Q0Y265_9BACT</name>
<accession>A0A4Q0Y265</accession>
<dbReference type="EMBL" id="PDKO01000002">
    <property type="protein sequence ID" value="RXJ64197.1"/>
    <property type="molecule type" value="Genomic_DNA"/>
</dbReference>
<feature type="domain" description="Cytidyltransferase-like" evidence="12">
    <location>
        <begin position="5"/>
        <end position="159"/>
    </location>
</feature>
<evidence type="ECO:0000256" key="9">
    <source>
        <dbReference type="ARBA" id="ARBA00023027"/>
    </source>
</evidence>
<evidence type="ECO:0000256" key="3">
    <source>
        <dbReference type="ARBA" id="ARBA00009014"/>
    </source>
</evidence>
<comment type="pathway">
    <text evidence="2 11">Cofactor biosynthesis; NAD(+) biosynthesis; deamido-NAD(+) from nicotinate D-ribonucleotide: step 1/1.</text>
</comment>
<keyword evidence="7 11" id="KW-0547">Nucleotide-binding</keyword>
<comment type="function">
    <text evidence="1 11">Catalyzes the reversible adenylation of nicotinate mononucleotide (NaMN) to nicotinic acid adenine dinucleotide (NaAD).</text>
</comment>
<evidence type="ECO:0000256" key="5">
    <source>
        <dbReference type="ARBA" id="ARBA00022679"/>
    </source>
</evidence>
<dbReference type="EC" id="2.7.7.18" evidence="11"/>
<dbReference type="NCBIfam" id="TIGR00125">
    <property type="entry name" value="cyt_tran_rel"/>
    <property type="match status" value="1"/>
</dbReference>
<dbReference type="UniPathway" id="UPA00253">
    <property type="reaction ID" value="UER00332"/>
</dbReference>
<dbReference type="CDD" id="cd02165">
    <property type="entry name" value="NMNAT"/>
    <property type="match status" value="1"/>
</dbReference>
<dbReference type="PANTHER" id="PTHR39321">
    <property type="entry name" value="NICOTINATE-NUCLEOTIDE ADENYLYLTRANSFERASE-RELATED"/>
    <property type="match status" value="1"/>
</dbReference>
<dbReference type="OrthoDB" id="5295945at2"/>
<reference evidence="13 14" key="1">
    <citation type="submission" date="2017-10" db="EMBL/GenBank/DDBJ databases">
        <title>Genomics of the genus Arcobacter.</title>
        <authorList>
            <person name="Perez-Cataluna A."/>
            <person name="Figueras M.J."/>
        </authorList>
    </citation>
    <scope>NUCLEOTIDE SEQUENCE [LARGE SCALE GENOMIC DNA]</scope>
    <source>
        <strain evidence="13 14">DSM 24636</strain>
    </source>
</reference>
<dbReference type="GO" id="GO:0005524">
    <property type="term" value="F:ATP binding"/>
    <property type="evidence" value="ECO:0007669"/>
    <property type="project" value="UniProtKB-KW"/>
</dbReference>
<dbReference type="HAMAP" id="MF_00244">
    <property type="entry name" value="NaMN_adenylyltr"/>
    <property type="match status" value="1"/>
</dbReference>
<dbReference type="PANTHER" id="PTHR39321:SF3">
    <property type="entry name" value="PHOSPHOPANTETHEINE ADENYLYLTRANSFERASE"/>
    <property type="match status" value="1"/>
</dbReference>
<sequence length="184" mass="21582">MHIAIFGGSFDPPHIGHQTIVKKVLKKLDIDLLIVVPAYLNPLKVRSFLDAKLRYKLLKKLFSKKEKVIVSSYEIDKQRAVYSIETIKHIIKKYKPEKLYLVIGADNYKSFHLWDSYEEIEKLVTLVVVTRDGIEQPKKDGKIKRLKVNIKISSTQLRNTFNLEYIPKKIRKDIKKIWHKKGKV</sequence>
<evidence type="ECO:0000256" key="1">
    <source>
        <dbReference type="ARBA" id="ARBA00002324"/>
    </source>
</evidence>
<evidence type="ECO:0000259" key="12">
    <source>
        <dbReference type="Pfam" id="PF01467"/>
    </source>
</evidence>
<dbReference type="Gene3D" id="3.40.50.620">
    <property type="entry name" value="HUPs"/>
    <property type="match status" value="1"/>
</dbReference>
<dbReference type="AlphaFoldDB" id="A0A4Q0Y265"/>
<keyword evidence="6 11" id="KW-0548">Nucleotidyltransferase</keyword>
<keyword evidence="5 11" id="KW-0808">Transferase</keyword>
<comment type="similarity">
    <text evidence="3 11">Belongs to the NadD family.</text>
</comment>
<dbReference type="STRING" id="877500.GCA_000935065_01359"/>
<protein>
    <recommendedName>
        <fullName evidence="11">Probable nicotinate-nucleotide adenylyltransferase</fullName>
        <ecNumber evidence="11">2.7.7.18</ecNumber>
    </recommendedName>
    <alternativeName>
        <fullName evidence="11">Deamido-NAD(+) diphosphorylase</fullName>
    </alternativeName>
    <alternativeName>
        <fullName evidence="11">Deamido-NAD(+) pyrophosphorylase</fullName>
    </alternativeName>
    <alternativeName>
        <fullName evidence="11">Nicotinate mononucleotide adenylyltransferase</fullName>
        <shortName evidence="11">NaMN adenylyltransferase</shortName>
    </alternativeName>
</protein>
<evidence type="ECO:0000256" key="8">
    <source>
        <dbReference type="ARBA" id="ARBA00022840"/>
    </source>
</evidence>
<comment type="caution">
    <text evidence="13">The sequence shown here is derived from an EMBL/GenBank/DDBJ whole genome shotgun (WGS) entry which is preliminary data.</text>
</comment>
<dbReference type="NCBIfam" id="TIGR00482">
    <property type="entry name" value="nicotinate (nicotinamide) nucleotide adenylyltransferase"/>
    <property type="match status" value="1"/>
</dbReference>
<evidence type="ECO:0000256" key="10">
    <source>
        <dbReference type="ARBA" id="ARBA00048721"/>
    </source>
</evidence>
<evidence type="ECO:0000256" key="11">
    <source>
        <dbReference type="HAMAP-Rule" id="MF_00244"/>
    </source>
</evidence>
<keyword evidence="4 11" id="KW-0662">Pyridine nucleotide biosynthesis</keyword>
<organism evidence="13 14">
    <name type="scientific">Halarcobacter anaerophilus</name>
    <dbReference type="NCBI Taxonomy" id="877500"/>
    <lineage>
        <taxon>Bacteria</taxon>
        <taxon>Pseudomonadati</taxon>
        <taxon>Campylobacterota</taxon>
        <taxon>Epsilonproteobacteria</taxon>
        <taxon>Campylobacterales</taxon>
        <taxon>Arcobacteraceae</taxon>
        <taxon>Halarcobacter</taxon>
    </lineage>
</organism>
<keyword evidence="8 11" id="KW-0067">ATP-binding</keyword>
<gene>
    <name evidence="11 13" type="primary">nadD</name>
    <name evidence="13" type="ORF">CRV06_04485</name>
</gene>
<dbReference type="SUPFAM" id="SSF52374">
    <property type="entry name" value="Nucleotidylyl transferase"/>
    <property type="match status" value="1"/>
</dbReference>
<proteinExistence type="inferred from homology"/>
<evidence type="ECO:0000313" key="14">
    <source>
        <dbReference type="Proteomes" id="UP000290191"/>
    </source>
</evidence>
<keyword evidence="9 11" id="KW-0520">NAD</keyword>
<evidence type="ECO:0000256" key="7">
    <source>
        <dbReference type="ARBA" id="ARBA00022741"/>
    </source>
</evidence>